<dbReference type="Proteomes" id="UP000807353">
    <property type="component" value="Unassembled WGS sequence"/>
</dbReference>
<dbReference type="AlphaFoldDB" id="A0A9P6CFH6"/>
<evidence type="ECO:0000256" key="2">
    <source>
        <dbReference type="SAM" id="SignalP"/>
    </source>
</evidence>
<protein>
    <submittedName>
        <fullName evidence="3">Uncharacterized protein</fullName>
    </submittedName>
</protein>
<evidence type="ECO:0000313" key="3">
    <source>
        <dbReference type="EMBL" id="KAF9463972.1"/>
    </source>
</evidence>
<organism evidence="3 4">
    <name type="scientific">Collybia nuda</name>
    <dbReference type="NCBI Taxonomy" id="64659"/>
    <lineage>
        <taxon>Eukaryota</taxon>
        <taxon>Fungi</taxon>
        <taxon>Dikarya</taxon>
        <taxon>Basidiomycota</taxon>
        <taxon>Agaricomycotina</taxon>
        <taxon>Agaricomycetes</taxon>
        <taxon>Agaricomycetidae</taxon>
        <taxon>Agaricales</taxon>
        <taxon>Tricholomatineae</taxon>
        <taxon>Clitocybaceae</taxon>
        <taxon>Collybia</taxon>
    </lineage>
</organism>
<dbReference type="EMBL" id="MU150258">
    <property type="protein sequence ID" value="KAF9463972.1"/>
    <property type="molecule type" value="Genomic_DNA"/>
</dbReference>
<evidence type="ECO:0000256" key="1">
    <source>
        <dbReference type="SAM" id="MobiDB-lite"/>
    </source>
</evidence>
<gene>
    <name evidence="3" type="ORF">BDZ94DRAFT_583124</name>
</gene>
<sequence>MVLASLPLAILGLLSSSSAVLAADVPDLTTVVGLRIEGRTHTIFEGLVITNGHNVTTASGGTHHCDGTNNNANPGPGPTGTSALDDAARANGFTWDGTFFTDFDDYFITSIGGDAQTDTEFWGILLDFRLTPVGGCQQRVKFQDNLLWAFDAFNKAHFLKLEGPHTAHRNRPVTLTVTDGATGGPIAGAAVRGQTSDADGRVSVTFGDVGVEGVKAEKSDSLRSNKLEIVVLP</sequence>
<proteinExistence type="predicted"/>
<dbReference type="OrthoDB" id="10007757at2759"/>
<accession>A0A9P6CFH6</accession>
<comment type="caution">
    <text evidence="3">The sequence shown here is derived from an EMBL/GenBank/DDBJ whole genome shotgun (WGS) entry which is preliminary data.</text>
</comment>
<feature type="signal peptide" evidence="2">
    <location>
        <begin position="1"/>
        <end position="22"/>
    </location>
</feature>
<name>A0A9P6CFH6_9AGAR</name>
<evidence type="ECO:0000313" key="4">
    <source>
        <dbReference type="Proteomes" id="UP000807353"/>
    </source>
</evidence>
<feature type="region of interest" description="Disordered" evidence="1">
    <location>
        <begin position="60"/>
        <end position="82"/>
    </location>
</feature>
<reference evidence="3" key="1">
    <citation type="submission" date="2020-11" db="EMBL/GenBank/DDBJ databases">
        <authorList>
            <consortium name="DOE Joint Genome Institute"/>
            <person name="Ahrendt S."/>
            <person name="Riley R."/>
            <person name="Andreopoulos W."/>
            <person name="Labutti K."/>
            <person name="Pangilinan J."/>
            <person name="Ruiz-Duenas F.J."/>
            <person name="Barrasa J.M."/>
            <person name="Sanchez-Garcia M."/>
            <person name="Camarero S."/>
            <person name="Miyauchi S."/>
            <person name="Serrano A."/>
            <person name="Linde D."/>
            <person name="Babiker R."/>
            <person name="Drula E."/>
            <person name="Ayuso-Fernandez I."/>
            <person name="Pacheco R."/>
            <person name="Padilla G."/>
            <person name="Ferreira P."/>
            <person name="Barriuso J."/>
            <person name="Kellner H."/>
            <person name="Castanera R."/>
            <person name="Alfaro M."/>
            <person name="Ramirez L."/>
            <person name="Pisabarro A.G."/>
            <person name="Kuo A."/>
            <person name="Tritt A."/>
            <person name="Lipzen A."/>
            <person name="He G."/>
            <person name="Yan M."/>
            <person name="Ng V."/>
            <person name="Cullen D."/>
            <person name="Martin F."/>
            <person name="Rosso M.-N."/>
            <person name="Henrissat B."/>
            <person name="Hibbett D."/>
            <person name="Martinez A.T."/>
            <person name="Grigoriev I.V."/>
        </authorList>
    </citation>
    <scope>NUCLEOTIDE SEQUENCE</scope>
    <source>
        <strain evidence="3">CBS 247.69</strain>
    </source>
</reference>
<feature type="chain" id="PRO_5040198985" evidence="2">
    <location>
        <begin position="23"/>
        <end position="233"/>
    </location>
</feature>
<keyword evidence="4" id="KW-1185">Reference proteome</keyword>
<keyword evidence="2" id="KW-0732">Signal</keyword>